<dbReference type="OrthoDB" id="1679483at2"/>
<feature type="transmembrane region" description="Helical" evidence="1">
    <location>
        <begin position="158"/>
        <end position="178"/>
    </location>
</feature>
<feature type="transmembrane region" description="Helical" evidence="1">
    <location>
        <begin position="132"/>
        <end position="152"/>
    </location>
</feature>
<sequence>MWFSPPKNIKTLIDEQYRILDDAHTKLSKIWVDDIVLSFGWWTSLLLTITPWLLWFIFRNKESKTRLLLGGLWAILISTWLDYVGVTMGLWRYYNKLIPLMPDYISWDFALMPVTVMFFLQIKPKANPFIKALIFASMTAFLAEPLFLRLGYYKYPGWNPLSSFPFFIVIYLIAHYLVNSKATKPLK</sequence>
<feature type="transmembrane region" description="Helical" evidence="1">
    <location>
        <begin position="104"/>
        <end position="120"/>
    </location>
</feature>
<keyword evidence="3" id="KW-1185">Reference proteome</keyword>
<reference evidence="3" key="2">
    <citation type="submission" date="2015-06" db="EMBL/GenBank/DDBJ databases">
        <title>Genome Sequence of Bacillus endophyticus and Analysis of its Companion Mechanism in the Ketogulonigenium vulgare-Bacillus strain Consortium.</title>
        <authorList>
            <person name="Jia N."/>
            <person name="Du J."/>
            <person name="Ding M.-Z."/>
            <person name="Gao F."/>
            <person name="Yuan Y.-J."/>
        </authorList>
    </citation>
    <scope>NUCLEOTIDE SEQUENCE [LARGE SCALE GENOMIC DNA]</scope>
    <source>
        <strain evidence="3">Hbe603</strain>
    </source>
</reference>
<name>A0A0H4KKL1_9BACI</name>
<dbReference type="RefSeq" id="WP_046217639.1">
    <property type="nucleotide sequence ID" value="NZ_CP011974.1"/>
</dbReference>
<dbReference type="EMBL" id="CP011974">
    <property type="protein sequence ID" value="AKO93376.1"/>
    <property type="molecule type" value="Genomic_DNA"/>
</dbReference>
<evidence type="ECO:0000313" key="3">
    <source>
        <dbReference type="Proteomes" id="UP000036202"/>
    </source>
</evidence>
<evidence type="ECO:0000256" key="1">
    <source>
        <dbReference type="SAM" id="Phobius"/>
    </source>
</evidence>
<dbReference type="KEGG" id="beo:BEH_15640"/>
<accession>A0A0H4KKL1</accession>
<dbReference type="InterPro" id="IPR048147">
    <property type="entry name" value="CBO0543-like"/>
</dbReference>
<dbReference type="Proteomes" id="UP000036202">
    <property type="component" value="Chromosome"/>
</dbReference>
<evidence type="ECO:0000313" key="2">
    <source>
        <dbReference type="EMBL" id="AKO93376.1"/>
    </source>
</evidence>
<feature type="transmembrane region" description="Helical" evidence="1">
    <location>
        <begin position="39"/>
        <end position="58"/>
    </location>
</feature>
<protein>
    <submittedName>
        <fullName evidence="2">Uncharacterized protein</fullName>
    </submittedName>
</protein>
<keyword evidence="1" id="KW-0472">Membrane</keyword>
<reference evidence="2 3" key="1">
    <citation type="journal article" date="2015" name="PLoS ONE">
        <title>Genome Sequence of Bacillus endophyticus and Analysis of Its Companion Mechanism in the Ketogulonigenium vulgare-Bacillus Strain Consortium.</title>
        <authorList>
            <person name="Jia N."/>
            <person name="Du J."/>
            <person name="Ding M.Z."/>
            <person name="Gao F."/>
            <person name="Yuan Y.J."/>
        </authorList>
    </citation>
    <scope>NUCLEOTIDE SEQUENCE [LARGE SCALE GENOMIC DNA]</scope>
    <source>
        <strain evidence="2 3">Hbe603</strain>
    </source>
</reference>
<proteinExistence type="predicted"/>
<organism evidence="2 3">
    <name type="scientific">Priestia filamentosa</name>
    <dbReference type="NCBI Taxonomy" id="1402861"/>
    <lineage>
        <taxon>Bacteria</taxon>
        <taxon>Bacillati</taxon>
        <taxon>Bacillota</taxon>
        <taxon>Bacilli</taxon>
        <taxon>Bacillales</taxon>
        <taxon>Bacillaceae</taxon>
        <taxon>Priestia</taxon>
    </lineage>
</organism>
<dbReference type="AlphaFoldDB" id="A0A0H4KKL1"/>
<dbReference type="PATRIC" id="fig|135735.6.peg.3318"/>
<keyword evidence="1" id="KW-1133">Transmembrane helix</keyword>
<feature type="transmembrane region" description="Helical" evidence="1">
    <location>
        <begin position="70"/>
        <end position="92"/>
    </location>
</feature>
<keyword evidence="1" id="KW-0812">Transmembrane</keyword>
<gene>
    <name evidence="2" type="ORF">BEH_15640</name>
</gene>
<dbReference type="NCBIfam" id="NF041644">
    <property type="entry name" value="CBO0543_fam"/>
    <property type="match status" value="1"/>
</dbReference>